<name>A0ABD2LKZ2_9BILA</name>
<comment type="caution">
    <text evidence="2">The sequence shown here is derived from an EMBL/GenBank/DDBJ whole genome shotgun (WGS) entry which is preliminary data.</text>
</comment>
<sequence length="542" mass="60866">MFSKLFDCCFENISLVRPKCEKSVSEPGNTNSDNTLLTLGEVARSSSFLLFYTISSATPPNPTFLHSLQKVISAKSHQSADESKSLHKNCSPAKLKRLFKFSNQSKKSNSEQQQICAKLKRLELVVVDVNNEPVEENLAFVSELALLYCPPQPYLVKSRLLRSLNFVNAPSLFVVDCADFSVLSQAYRSLMDDPVGTDFPWPNIPLQQLFTGMEFLRNDQNGKRSKVAWDQLAKGVKGLFFGAKWCPPSKQMLGQLVELYAKIKSDHPHFEIIFCSSDRSEESFNEHFSLMPWLAFPYGDEKLIQKIAKAYDICGIPSFILVDENFSLLTRNGRSVCLSDPHGYPWRRKALYELTEHTVHRLSEMPSLILFTEGSAEDIEFSCQILSPCAESVFTQQNESPQIAAALPAKSEDASSVNSDKSVLPLVDDPLQFFYTGEDPICDHILDSLGQEQADLPLLLICDPLAGHFVVCDRPEVSEPIVLAFVSDYRNGRANVLSIPDNKRQLKHQRTVGGIPVQLLEPFLPSNCHQQQQQKMEFTKSA</sequence>
<dbReference type="Pfam" id="PF13905">
    <property type="entry name" value="Thioredoxin_8"/>
    <property type="match status" value="1"/>
</dbReference>
<evidence type="ECO:0000259" key="1">
    <source>
        <dbReference type="PROSITE" id="PS51352"/>
    </source>
</evidence>
<dbReference type="InterPro" id="IPR036249">
    <property type="entry name" value="Thioredoxin-like_sf"/>
</dbReference>
<dbReference type="PANTHER" id="PTHR46472">
    <property type="entry name" value="NUCLEOREDOXIN"/>
    <property type="match status" value="1"/>
</dbReference>
<dbReference type="AlphaFoldDB" id="A0ABD2LKZ2"/>
<dbReference type="Proteomes" id="UP001620626">
    <property type="component" value="Unassembled WGS sequence"/>
</dbReference>
<evidence type="ECO:0000313" key="2">
    <source>
        <dbReference type="EMBL" id="KAL3115896.1"/>
    </source>
</evidence>
<feature type="domain" description="Thioredoxin" evidence="1">
    <location>
        <begin position="206"/>
        <end position="364"/>
    </location>
</feature>
<gene>
    <name evidence="2" type="ORF">niasHT_007196</name>
</gene>
<protein>
    <recommendedName>
        <fullName evidence="1">Thioredoxin domain-containing protein</fullName>
    </recommendedName>
</protein>
<dbReference type="PROSITE" id="PS51352">
    <property type="entry name" value="THIOREDOXIN_2"/>
    <property type="match status" value="1"/>
</dbReference>
<dbReference type="PANTHER" id="PTHR46472:SF1">
    <property type="entry name" value="NUCLEOREDOXIN"/>
    <property type="match status" value="1"/>
</dbReference>
<reference evidence="2 3" key="1">
    <citation type="submission" date="2024-10" db="EMBL/GenBank/DDBJ databases">
        <authorList>
            <person name="Kim D."/>
        </authorList>
    </citation>
    <scope>NUCLEOTIDE SEQUENCE [LARGE SCALE GENOMIC DNA]</scope>
    <source>
        <strain evidence="2">BH-2024</strain>
    </source>
</reference>
<dbReference type="InterPro" id="IPR012336">
    <property type="entry name" value="Thioredoxin-like_fold"/>
</dbReference>
<evidence type="ECO:0000313" key="3">
    <source>
        <dbReference type="Proteomes" id="UP001620626"/>
    </source>
</evidence>
<dbReference type="Gene3D" id="3.40.30.10">
    <property type="entry name" value="Glutaredoxin"/>
    <property type="match status" value="1"/>
</dbReference>
<proteinExistence type="predicted"/>
<dbReference type="InterPro" id="IPR013766">
    <property type="entry name" value="Thioredoxin_domain"/>
</dbReference>
<dbReference type="EMBL" id="JBICBT010000362">
    <property type="protein sequence ID" value="KAL3115896.1"/>
    <property type="molecule type" value="Genomic_DNA"/>
</dbReference>
<dbReference type="SUPFAM" id="SSF52833">
    <property type="entry name" value="Thioredoxin-like"/>
    <property type="match status" value="1"/>
</dbReference>
<organism evidence="2 3">
    <name type="scientific">Heterodera trifolii</name>
    <dbReference type="NCBI Taxonomy" id="157864"/>
    <lineage>
        <taxon>Eukaryota</taxon>
        <taxon>Metazoa</taxon>
        <taxon>Ecdysozoa</taxon>
        <taxon>Nematoda</taxon>
        <taxon>Chromadorea</taxon>
        <taxon>Rhabditida</taxon>
        <taxon>Tylenchina</taxon>
        <taxon>Tylenchomorpha</taxon>
        <taxon>Tylenchoidea</taxon>
        <taxon>Heteroderidae</taxon>
        <taxon>Heteroderinae</taxon>
        <taxon>Heterodera</taxon>
    </lineage>
</organism>
<keyword evidence="3" id="KW-1185">Reference proteome</keyword>
<accession>A0ABD2LKZ2</accession>